<sequence>MRPQSYIFRQHSSPTSLSKMTSAVVYVRNMQANITPGTLA</sequence>
<organism evidence="1 2">
    <name type="scientific">Rhodoferax lithotrophicus</name>
    <dbReference type="NCBI Taxonomy" id="2798804"/>
    <lineage>
        <taxon>Bacteria</taxon>
        <taxon>Pseudomonadati</taxon>
        <taxon>Pseudomonadota</taxon>
        <taxon>Betaproteobacteria</taxon>
        <taxon>Burkholderiales</taxon>
        <taxon>Comamonadaceae</taxon>
        <taxon>Rhodoferax</taxon>
    </lineage>
</organism>
<evidence type="ECO:0000313" key="2">
    <source>
        <dbReference type="Proteomes" id="UP000824366"/>
    </source>
</evidence>
<dbReference type="Proteomes" id="UP000824366">
    <property type="component" value="Chromosome"/>
</dbReference>
<evidence type="ECO:0000313" key="1">
    <source>
        <dbReference type="EMBL" id="BCO27813.1"/>
    </source>
</evidence>
<name>A0ABM7MNF9_9BURK</name>
<reference evidence="1 2" key="1">
    <citation type="journal article" date="2021" name="Microbiol. Spectr.">
        <title>A Single Bacterium Capable of Oxidation and Reduction of Iron at Circumneutral pH.</title>
        <authorList>
            <person name="Kato S."/>
            <person name="Ohkuma M."/>
        </authorList>
    </citation>
    <scope>NUCLEOTIDE SEQUENCE [LARGE SCALE GENOMIC DNA]</scope>
    <source>
        <strain evidence="1 2">MIZ03</strain>
    </source>
</reference>
<protein>
    <submittedName>
        <fullName evidence="1">Uncharacterized protein</fullName>
    </submittedName>
</protein>
<keyword evidence="2" id="KW-1185">Reference proteome</keyword>
<dbReference type="EMBL" id="AP024238">
    <property type="protein sequence ID" value="BCO27813.1"/>
    <property type="molecule type" value="Genomic_DNA"/>
</dbReference>
<proteinExistence type="predicted"/>
<accession>A0ABM7MNF9</accession>
<gene>
    <name evidence="1" type="ORF">MIZ03_2704</name>
</gene>